<feature type="domain" description="Ig-like" evidence="1">
    <location>
        <begin position="369"/>
        <end position="442"/>
    </location>
</feature>
<dbReference type="Gene3D" id="2.60.40.3760">
    <property type="match status" value="1"/>
</dbReference>
<comment type="caution">
    <text evidence="2">The sequence shown here is derived from an EMBL/GenBank/DDBJ whole genome shotgun (WGS) entry which is preliminary data.</text>
</comment>
<evidence type="ECO:0000313" key="2">
    <source>
        <dbReference type="EMBL" id="KEQ23729.1"/>
    </source>
</evidence>
<dbReference type="InterPro" id="IPR022038">
    <property type="entry name" value="Ig-like_bact"/>
</dbReference>
<name>A0A081NZ56_9BACL</name>
<dbReference type="eggNOG" id="ENOG502ZAH4">
    <property type="taxonomic scope" value="Bacteria"/>
</dbReference>
<protein>
    <recommendedName>
        <fullName evidence="1">Ig-like domain-containing protein</fullName>
    </recommendedName>
</protein>
<evidence type="ECO:0000259" key="1">
    <source>
        <dbReference type="Pfam" id="PF12245"/>
    </source>
</evidence>
<proteinExistence type="predicted"/>
<accession>A0A081NZ56</accession>
<dbReference type="Pfam" id="PF12245">
    <property type="entry name" value="Big_3_2"/>
    <property type="match status" value="2"/>
</dbReference>
<reference evidence="2 3" key="1">
    <citation type="submission" date="2014-06" db="EMBL/GenBank/DDBJ databases">
        <title>Draft genome sequence of Paenibacillus sp. MSt1.</title>
        <authorList>
            <person name="Aw Y.K."/>
            <person name="Ong K.S."/>
            <person name="Gan H.M."/>
            <person name="Lee S.M."/>
        </authorList>
    </citation>
    <scope>NUCLEOTIDE SEQUENCE [LARGE SCALE GENOMIC DNA]</scope>
    <source>
        <strain evidence="2 3">MSt1</strain>
    </source>
</reference>
<dbReference type="AlphaFoldDB" id="A0A081NZ56"/>
<organism evidence="2 3">
    <name type="scientific">Paenibacillus tyrfis</name>
    <dbReference type="NCBI Taxonomy" id="1501230"/>
    <lineage>
        <taxon>Bacteria</taxon>
        <taxon>Bacillati</taxon>
        <taxon>Bacillota</taxon>
        <taxon>Bacilli</taxon>
        <taxon>Bacillales</taxon>
        <taxon>Paenibacillaceae</taxon>
        <taxon>Paenibacillus</taxon>
    </lineage>
</organism>
<dbReference type="Gene3D" id="2.60.40.10">
    <property type="entry name" value="Immunoglobulins"/>
    <property type="match status" value="2"/>
</dbReference>
<keyword evidence="3" id="KW-1185">Reference proteome</keyword>
<dbReference type="Pfam" id="PF25788">
    <property type="entry name" value="Ig_Rha78A_N"/>
    <property type="match status" value="1"/>
</dbReference>
<evidence type="ECO:0000313" key="3">
    <source>
        <dbReference type="Proteomes" id="UP000028123"/>
    </source>
</evidence>
<dbReference type="EMBL" id="JNVM01000020">
    <property type="protein sequence ID" value="KEQ23729.1"/>
    <property type="molecule type" value="Genomic_DNA"/>
</dbReference>
<gene>
    <name evidence="2" type="ORF">ET33_14745</name>
</gene>
<dbReference type="Proteomes" id="UP000028123">
    <property type="component" value="Unassembled WGS sequence"/>
</dbReference>
<feature type="domain" description="Ig-like" evidence="1">
    <location>
        <begin position="517"/>
        <end position="544"/>
    </location>
</feature>
<dbReference type="InterPro" id="IPR013783">
    <property type="entry name" value="Ig-like_fold"/>
</dbReference>
<sequence length="742" mass="82072">MQIGEFNGGFAVGMVAFNYISIPQGNVITKAEIFLVGAGITTGVTTGTISVRPLISDWTESSFAPNHSGEISSTPWSGDPFPGNYYSFDVTNYARSNLNQFFDKGVGIWFSANGLLSFRTRESGSPPILRVTYAPNNPPNAPGLQTPVHGSITNNRNPVFNWTFSDPDGGDHQTAWQIQVSAGDGGAFTNIVMDSGKNTTATNQWTFYDFGDNQYYYRIRTWDQYDAVSPWSWVPWFGIETKPPEAGSITGTQHLNVQPNNTFRVWAYNVKDNWSGVSVVRFPTAGPGYDFQWRDGIKDGGSDNWFCDIPINAYNNNEGIYTTHVYAYDNAGNSGFLGEIKTFVDRTPATIGSVSGIQYTQGSSARVWAADVTDGISGVDRVTVHVVRPDGSWYFLANATRDGNSNNYFIDVPLDYEGNWGVDFRAYDRAQNEPVMVRANVIRDNSAPKITGVQGYSYSNQTGGTRRTWIYGVSDALSGVGAVEAYYVKSGMSFIGPQAAGQSGSDYYFDVPIYAGDGEYIVHFYLRDKAGNQSGPHEVKFFVDTQRANDPNVSVTYEETRATFTWLRFSDPVPSSGYARTLFYLGEWTGTSWVGGSPNLFNGVEITNDINVIEKSVFNLKKGTRYRYTVTHYDKAGNESAYTYREFVTKKKIDEIHVRINQEIVALNIYDINSGVLGSTALRIALKDNTIGCFELLPVADSNATPYRIKTKDAIRAIAKGQVIETIKPENHITLPLTFTAQ</sequence>